<dbReference type="Proteomes" id="UP000432516">
    <property type="component" value="Unassembled WGS sequence"/>
</dbReference>
<evidence type="ECO:0000313" key="5">
    <source>
        <dbReference type="EMBL" id="MRY85047.1"/>
    </source>
</evidence>
<evidence type="ECO:0000313" key="10">
    <source>
        <dbReference type="Proteomes" id="UP000095455"/>
    </source>
</evidence>
<dbReference type="EMBL" id="WKLT01000006">
    <property type="protein sequence ID" value="MRY57875.1"/>
    <property type="molecule type" value="Genomic_DNA"/>
</dbReference>
<evidence type="ECO:0000313" key="1">
    <source>
        <dbReference type="EMBL" id="CUN54953.1"/>
    </source>
</evidence>
<dbReference type="Proteomes" id="UP000461276">
    <property type="component" value="Unassembled WGS sequence"/>
</dbReference>
<name>A0A173XTT0_PARDI</name>
<evidence type="ECO:0000313" key="15">
    <source>
        <dbReference type="Proteomes" id="UP000471216"/>
    </source>
</evidence>
<dbReference type="Proteomes" id="UP000095455">
    <property type="component" value="Unassembled WGS sequence"/>
</dbReference>
<protein>
    <recommendedName>
        <fullName evidence="16">DNA-binding protein</fullName>
    </recommendedName>
</protein>
<dbReference type="Proteomes" id="UP000095332">
    <property type="component" value="Unassembled WGS sequence"/>
</dbReference>
<dbReference type="Proteomes" id="UP000450599">
    <property type="component" value="Unassembled WGS sequence"/>
</dbReference>
<evidence type="ECO:0000313" key="11">
    <source>
        <dbReference type="Proteomes" id="UP000432516"/>
    </source>
</evidence>
<dbReference type="Proteomes" id="UP000471216">
    <property type="component" value="Unassembled WGS sequence"/>
</dbReference>
<evidence type="ECO:0000313" key="6">
    <source>
        <dbReference type="EMBL" id="MRY91741.1"/>
    </source>
</evidence>
<dbReference type="EMBL" id="WKNE01000001">
    <property type="protein sequence ID" value="MRZ53320.1"/>
    <property type="molecule type" value="Genomic_DNA"/>
</dbReference>
<evidence type="ECO:0008006" key="16">
    <source>
        <dbReference type="Google" id="ProtNLM"/>
    </source>
</evidence>
<gene>
    <name evidence="1" type="ORF">ERS852380_00560</name>
    <name evidence="2" type="ORF">ERS852560_02481</name>
    <name evidence="7" type="ORF">GKD54_11215</name>
    <name evidence="5" type="ORF">GKD58_12420</name>
    <name evidence="4" type="ORF">GKD59_08115</name>
    <name evidence="6" type="ORF">GKD67_00480</name>
    <name evidence="8" type="ORF">GKD68_00940</name>
    <name evidence="3" type="ORF">PN599_05570</name>
</gene>
<organism evidence="8 11">
    <name type="scientific">Parabacteroides distasonis</name>
    <dbReference type="NCBI Taxonomy" id="823"/>
    <lineage>
        <taxon>Bacteria</taxon>
        <taxon>Pseudomonadati</taxon>
        <taxon>Bacteroidota</taxon>
        <taxon>Bacteroidia</taxon>
        <taxon>Bacteroidales</taxon>
        <taxon>Tannerellaceae</taxon>
        <taxon>Parabacteroides</taxon>
    </lineage>
</organism>
<dbReference type="RefSeq" id="WP_057316518.1">
    <property type="nucleotide sequence ID" value="NZ_CAXSUO010000001.1"/>
</dbReference>
<reference evidence="9 10" key="1">
    <citation type="submission" date="2015-09" db="EMBL/GenBank/DDBJ databases">
        <authorList>
            <consortium name="Pathogen Informatics"/>
        </authorList>
    </citation>
    <scope>NUCLEOTIDE SEQUENCE [LARGE SCALE GENOMIC DNA]</scope>
    <source>
        <strain evidence="1 10">2789STDY5608822</strain>
        <strain evidence="2 9">2789STDY5834948</strain>
    </source>
</reference>
<dbReference type="Proteomes" id="UP000463337">
    <property type="component" value="Unassembled WGS sequence"/>
</dbReference>
<evidence type="ECO:0000313" key="2">
    <source>
        <dbReference type="EMBL" id="CUQ37639.1"/>
    </source>
</evidence>
<evidence type="ECO:0000313" key="13">
    <source>
        <dbReference type="Proteomes" id="UP000461276"/>
    </source>
</evidence>
<evidence type="ECO:0000313" key="3">
    <source>
        <dbReference type="EMBL" id="MDB9004465.1"/>
    </source>
</evidence>
<reference evidence="11 12" key="2">
    <citation type="journal article" date="2019" name="Nat. Med.">
        <title>A library of human gut bacterial isolates paired with longitudinal multiomics data enables mechanistic microbiome research.</title>
        <authorList>
            <person name="Poyet M."/>
            <person name="Groussin M."/>
            <person name="Gibbons S.M."/>
            <person name="Avila-Pacheco J."/>
            <person name="Jiang X."/>
            <person name="Kearney S.M."/>
            <person name="Perrotta A.R."/>
            <person name="Berdy B."/>
            <person name="Zhao S."/>
            <person name="Lieberman T.D."/>
            <person name="Swanson P.K."/>
            <person name="Smith M."/>
            <person name="Roesemann S."/>
            <person name="Alexander J.E."/>
            <person name="Rich S.A."/>
            <person name="Livny J."/>
            <person name="Vlamakis H."/>
            <person name="Clish C."/>
            <person name="Bullock K."/>
            <person name="Deik A."/>
            <person name="Scott J."/>
            <person name="Pierce K.A."/>
            <person name="Xavier R.J."/>
            <person name="Alm E.J."/>
        </authorList>
    </citation>
    <scope>NUCLEOTIDE SEQUENCE [LARGE SCALE GENOMIC DNA]</scope>
    <source>
        <strain evidence="7 15">BIOML-A10</strain>
        <strain evidence="5 12">BIOML-A11</strain>
        <strain evidence="8 11">BIOML-A2</strain>
        <strain evidence="4 14">BIOML-A41</strain>
        <strain evidence="6 13">BIOML-A9</strain>
    </source>
</reference>
<reference evidence="3" key="3">
    <citation type="submission" date="2023-01" db="EMBL/GenBank/DDBJ databases">
        <title>Human gut microbiome strain richness.</title>
        <authorList>
            <person name="Chen-Liaw A."/>
        </authorList>
    </citation>
    <scope>NUCLEOTIDE SEQUENCE</scope>
    <source>
        <strain evidence="3">RTP21484st1_E5_RTP21484_190118</strain>
    </source>
</reference>
<accession>A0A173XTT0</accession>
<dbReference type="EMBL" id="WKMW01000011">
    <property type="protein sequence ID" value="MRY85047.1"/>
    <property type="molecule type" value="Genomic_DNA"/>
</dbReference>
<proteinExistence type="predicted"/>
<evidence type="ECO:0000313" key="7">
    <source>
        <dbReference type="EMBL" id="MRZ06785.1"/>
    </source>
</evidence>
<sequence length="85" mass="10341">MPTENTYQSIPSLRKIEIEYLAWQITRMQAGIREFIGQKEAHLRFGRQNVERWVSEGRLQRYKRPGKIEYRLENLYKCALDPYDY</sequence>
<dbReference type="EMBL" id="CYYK01000002">
    <property type="protein sequence ID" value="CUN54953.1"/>
    <property type="molecule type" value="Genomic_DNA"/>
</dbReference>
<evidence type="ECO:0000313" key="14">
    <source>
        <dbReference type="Proteomes" id="UP000463337"/>
    </source>
</evidence>
<dbReference type="EMBL" id="CZBM01000010">
    <property type="protein sequence ID" value="CUQ37639.1"/>
    <property type="molecule type" value="Genomic_DNA"/>
</dbReference>
<evidence type="ECO:0000313" key="4">
    <source>
        <dbReference type="EMBL" id="MRY57875.1"/>
    </source>
</evidence>
<dbReference type="Proteomes" id="UP001210126">
    <property type="component" value="Unassembled WGS sequence"/>
</dbReference>
<evidence type="ECO:0000313" key="12">
    <source>
        <dbReference type="Proteomes" id="UP000450599"/>
    </source>
</evidence>
<dbReference type="EMBL" id="JAQMPJ010000003">
    <property type="protein sequence ID" value="MDB9004465.1"/>
    <property type="molecule type" value="Genomic_DNA"/>
</dbReference>
<dbReference type="EMBL" id="WKMX01000010">
    <property type="protein sequence ID" value="MRZ06785.1"/>
    <property type="molecule type" value="Genomic_DNA"/>
</dbReference>
<evidence type="ECO:0000313" key="8">
    <source>
        <dbReference type="EMBL" id="MRZ53320.1"/>
    </source>
</evidence>
<evidence type="ECO:0000313" key="9">
    <source>
        <dbReference type="Proteomes" id="UP000095332"/>
    </source>
</evidence>
<dbReference type="EMBL" id="WKMY01000001">
    <property type="protein sequence ID" value="MRY91741.1"/>
    <property type="molecule type" value="Genomic_DNA"/>
</dbReference>
<dbReference type="AlphaFoldDB" id="A0A173XTT0"/>